<dbReference type="OrthoDB" id="116570at2157"/>
<dbReference type="Proteomes" id="UP000694228">
    <property type="component" value="Chromosome"/>
</dbReference>
<evidence type="ECO:0000313" key="1">
    <source>
        <dbReference type="EMBL" id="QXO94255.1"/>
    </source>
</evidence>
<accession>A0A8F5ZEC5</accession>
<evidence type="ECO:0000313" key="2">
    <source>
        <dbReference type="Proteomes" id="UP000694228"/>
    </source>
</evidence>
<reference evidence="1 2" key="1">
    <citation type="submission" date="2021-06" db="EMBL/GenBank/DDBJ databases">
        <title>Complete genome sequence of the secondary alcohol utilizing methanogen Methanospirillum hungatei strain GP1.</title>
        <authorList>
            <person name="Day L.A."/>
            <person name="Costa K.C."/>
        </authorList>
    </citation>
    <scope>NUCLEOTIDE SEQUENCE [LARGE SCALE GENOMIC DNA]</scope>
    <source>
        <strain evidence="1 2">GP1</strain>
    </source>
</reference>
<dbReference type="EMBL" id="CP077107">
    <property type="protein sequence ID" value="QXO94255.1"/>
    <property type="molecule type" value="Genomic_DNA"/>
</dbReference>
<gene>
    <name evidence="1" type="ORF">KSK55_13105</name>
</gene>
<proteinExistence type="predicted"/>
<organism evidence="1 2">
    <name type="scientific">Methanospirillum hungatei</name>
    <dbReference type="NCBI Taxonomy" id="2203"/>
    <lineage>
        <taxon>Archaea</taxon>
        <taxon>Methanobacteriati</taxon>
        <taxon>Methanobacteriota</taxon>
        <taxon>Stenosarchaea group</taxon>
        <taxon>Methanomicrobia</taxon>
        <taxon>Methanomicrobiales</taxon>
        <taxon>Methanospirillaceae</taxon>
        <taxon>Methanospirillum</taxon>
    </lineage>
</organism>
<sequence>MSDSTPSWRTIKTGLAGMDANSLISLIHDLYALNKENKEYLQGRIGGEAAYASLRENAAKKIRHEFFPERGFGKARIAPVKKAIAGYKKATGDPIGTADLTLLFIEQFVKFFSHYGGGDEAKLDSLSGAMSELYKILKTCPAIIEVLDIEDRLFDVKLDASNAGYGIEDEIAELIDDIEALE</sequence>
<dbReference type="AlphaFoldDB" id="A0A8F5ZEC5"/>
<protein>
    <submittedName>
        <fullName evidence="1">Uncharacterized protein</fullName>
    </submittedName>
</protein>
<name>A0A8F5ZEC5_METHU</name>